<sequence>MSITILTRSPVLDASTLITVITYILGKMNDMTSRDVIPIFSILNLTLNTHGQQLASSSGKPAPSRFPQHRQPSSQSISLSPLKHLLPSPCASPAPSH</sequence>
<protein>
    <submittedName>
        <fullName evidence="2">Uncharacterized protein</fullName>
    </submittedName>
</protein>
<evidence type="ECO:0000313" key="2">
    <source>
        <dbReference type="EMBL" id="PPQ83630.1"/>
    </source>
</evidence>
<organism evidence="2 3">
    <name type="scientific">Psilocybe cyanescens</name>
    <dbReference type="NCBI Taxonomy" id="93625"/>
    <lineage>
        <taxon>Eukaryota</taxon>
        <taxon>Fungi</taxon>
        <taxon>Dikarya</taxon>
        <taxon>Basidiomycota</taxon>
        <taxon>Agaricomycotina</taxon>
        <taxon>Agaricomycetes</taxon>
        <taxon>Agaricomycetidae</taxon>
        <taxon>Agaricales</taxon>
        <taxon>Agaricineae</taxon>
        <taxon>Strophariaceae</taxon>
        <taxon>Psilocybe</taxon>
    </lineage>
</organism>
<dbReference type="AlphaFoldDB" id="A0A409WYP8"/>
<accession>A0A409WYP8</accession>
<name>A0A409WYP8_PSICY</name>
<reference evidence="2 3" key="1">
    <citation type="journal article" date="2018" name="Evol. Lett.">
        <title>Horizontal gene cluster transfer increased hallucinogenic mushroom diversity.</title>
        <authorList>
            <person name="Reynolds H.T."/>
            <person name="Vijayakumar V."/>
            <person name="Gluck-Thaler E."/>
            <person name="Korotkin H.B."/>
            <person name="Matheny P.B."/>
            <person name="Slot J.C."/>
        </authorList>
    </citation>
    <scope>NUCLEOTIDE SEQUENCE [LARGE SCALE GENOMIC DNA]</scope>
    <source>
        <strain evidence="2 3">2631</strain>
    </source>
</reference>
<evidence type="ECO:0000313" key="3">
    <source>
        <dbReference type="Proteomes" id="UP000283269"/>
    </source>
</evidence>
<keyword evidence="3" id="KW-1185">Reference proteome</keyword>
<dbReference type="EMBL" id="NHYD01002995">
    <property type="protein sequence ID" value="PPQ83630.1"/>
    <property type="molecule type" value="Genomic_DNA"/>
</dbReference>
<dbReference type="InParanoid" id="A0A409WYP8"/>
<comment type="caution">
    <text evidence="2">The sequence shown here is derived from an EMBL/GenBank/DDBJ whole genome shotgun (WGS) entry which is preliminary data.</text>
</comment>
<evidence type="ECO:0000256" key="1">
    <source>
        <dbReference type="SAM" id="MobiDB-lite"/>
    </source>
</evidence>
<dbReference type="Proteomes" id="UP000283269">
    <property type="component" value="Unassembled WGS sequence"/>
</dbReference>
<feature type="compositionally biased region" description="Low complexity" evidence="1">
    <location>
        <begin position="71"/>
        <end position="89"/>
    </location>
</feature>
<proteinExistence type="predicted"/>
<feature type="region of interest" description="Disordered" evidence="1">
    <location>
        <begin position="53"/>
        <end position="97"/>
    </location>
</feature>
<gene>
    <name evidence="2" type="ORF">CVT25_006315</name>
</gene>